<dbReference type="InterPro" id="IPR012910">
    <property type="entry name" value="Plug_dom"/>
</dbReference>
<evidence type="ECO:0000256" key="8">
    <source>
        <dbReference type="PROSITE-ProRule" id="PRU01360"/>
    </source>
</evidence>
<sequence length="1072" mass="116918">MPTRKKLLARTVLLALLFALFSAGASAQKKVTGKVINANDNQPVSGATVMVKGTKVVTAALSDGSFAISVPAGKNTLVITSIGFNETEVDVSNTTSINVSLQVRRDNLNEVVVIGYSTQRKKDIIGAVAVVDVEALKSTPSANLGAQLQGRTTGVTVSGNGAPGSPAIVRIRGFQSGGNNEPLYVIDGVPTSDPSNINPQDISSMQILKDGTSAAIYGTRGANGVVIITTKQGRAGKTDISYEGYYGTQTVTGKMIPEMLNNQRYIDYLNRSGAGSHPVFGVPGSFKVPDYIVVSSAFKGGVAAGDPKADPSLYSLNPLYQILKTTPQGTDWFRSILQTGIIQSHQITASGGNDKGAYSLGMNYFDQKGTIMTTGYKRYLVRFNSSFKPASWLRLGENAQLSYNTSIGGQQRGEGGAWSWAYRMVPYIPVYDINGGFGGNGVGQSGNGSNPVANLIRSQDDRNLSTRLFGNVFAEILPVKWITLRTSFGADILNNFVKTISRKTYERSENQGSTQLTETYNNAIDWTWTNTLTAQKTIGSHDIKLLAGTEAVRRYIKSTFAFGQNFDLDNADFISLSNAGTAAGDRNVGQNTESSVTIFSVFGRLDYAYKNKYLLNGTIRRDEASVFGPKSRAGYFPSIGFGWRVSEEKFMKGITWISDLKLRGGYGQVGSISNNTAFNPFTTFRTGPGFGNYDLNGTNTSAMLGYRGNTLGNDSTKWETTVTRNIGFDLSLFNGKWVIDFNVFKNETKDLLIPRNRIPTEPIITQPNVNVGTMRNTGFEFSIANHGNITKDLGYDVQVNFSSYKNEVVKLNAEGNPFYYGLDRFSNAVKIDKGLPISTFWGYQIVGFYNNADDVAKGPKLAGQPAVIGTWKYLDRNGDGNINSSDAGPIGNPHPKFQMGFNIGFTYKQWDFTSFLFWNYGNDIYNYTKWYTDMRGFVGGVSTRVLDNSWTSSNTNAKLPLLQAGFVVPGNFVTGESNSYYIEKGSYFRAKNIQIGYTIPSTILSKVKLQKARAYIQFQNLFTITKYTGADPDLNVQRAQRNAGSAGDYVLGVDQSGFPNPKQVLFGLNITF</sequence>
<dbReference type="InterPro" id="IPR039426">
    <property type="entry name" value="TonB-dep_rcpt-like"/>
</dbReference>
<evidence type="ECO:0000256" key="10">
    <source>
        <dbReference type="SAM" id="SignalP"/>
    </source>
</evidence>
<evidence type="ECO:0000256" key="2">
    <source>
        <dbReference type="ARBA" id="ARBA00022448"/>
    </source>
</evidence>
<dbReference type="InterPro" id="IPR037066">
    <property type="entry name" value="Plug_dom_sf"/>
</dbReference>
<feature type="domain" description="TonB-dependent receptor plug" evidence="12">
    <location>
        <begin position="121"/>
        <end position="225"/>
    </location>
</feature>
<evidence type="ECO:0000256" key="9">
    <source>
        <dbReference type="RuleBase" id="RU003357"/>
    </source>
</evidence>
<evidence type="ECO:0000256" key="5">
    <source>
        <dbReference type="ARBA" id="ARBA00023077"/>
    </source>
</evidence>
<dbReference type="NCBIfam" id="TIGR04057">
    <property type="entry name" value="SusC_RagA_signa"/>
    <property type="match status" value="1"/>
</dbReference>
<evidence type="ECO:0000259" key="12">
    <source>
        <dbReference type="Pfam" id="PF07715"/>
    </source>
</evidence>
<keyword evidence="14" id="KW-1185">Reference proteome</keyword>
<dbReference type="NCBIfam" id="TIGR04056">
    <property type="entry name" value="OMP_RagA_SusC"/>
    <property type="match status" value="1"/>
</dbReference>
<dbReference type="SUPFAM" id="SSF56935">
    <property type="entry name" value="Porins"/>
    <property type="match status" value="1"/>
</dbReference>
<dbReference type="Gene3D" id="2.40.170.20">
    <property type="entry name" value="TonB-dependent receptor, beta-barrel domain"/>
    <property type="match status" value="1"/>
</dbReference>
<proteinExistence type="inferred from homology"/>
<dbReference type="EMBL" id="FNNO01000001">
    <property type="protein sequence ID" value="SDW25070.1"/>
    <property type="molecule type" value="Genomic_DNA"/>
</dbReference>
<keyword evidence="10" id="KW-0732">Signal</keyword>
<dbReference type="Gene3D" id="2.170.130.10">
    <property type="entry name" value="TonB-dependent receptor, plug domain"/>
    <property type="match status" value="1"/>
</dbReference>
<feature type="chain" id="PRO_5036501309" evidence="10">
    <location>
        <begin position="28"/>
        <end position="1072"/>
    </location>
</feature>
<dbReference type="Pfam" id="PF07715">
    <property type="entry name" value="Plug"/>
    <property type="match status" value="1"/>
</dbReference>
<dbReference type="Pfam" id="PF13715">
    <property type="entry name" value="CarbopepD_reg_2"/>
    <property type="match status" value="1"/>
</dbReference>
<protein>
    <submittedName>
        <fullName evidence="13">TonB-linked outer membrane protein, SusC/RagA family</fullName>
    </submittedName>
</protein>
<keyword evidence="7 8" id="KW-0998">Cell outer membrane</keyword>
<comment type="caution">
    <text evidence="13">The sequence shown here is derived from an EMBL/GenBank/DDBJ whole genome shotgun (WGS) entry which is preliminary data.</text>
</comment>
<evidence type="ECO:0000256" key="4">
    <source>
        <dbReference type="ARBA" id="ARBA00022692"/>
    </source>
</evidence>
<keyword evidence="2 8" id="KW-0813">Transport</keyword>
<dbReference type="InterPro" id="IPR023997">
    <property type="entry name" value="TonB-dep_OMP_SusC/RagA_CS"/>
</dbReference>
<dbReference type="AlphaFoldDB" id="A0A8X8I9C3"/>
<keyword evidence="5 9" id="KW-0798">TonB box</keyword>
<comment type="subcellular location">
    <subcellularLocation>
        <location evidence="1 8">Cell outer membrane</location>
        <topology evidence="1 8">Multi-pass membrane protein</topology>
    </subcellularLocation>
</comment>
<reference evidence="13 14" key="1">
    <citation type="submission" date="2016-10" db="EMBL/GenBank/DDBJ databases">
        <authorList>
            <person name="Varghese N."/>
            <person name="Submissions S."/>
        </authorList>
    </citation>
    <scope>NUCLEOTIDE SEQUENCE [LARGE SCALE GENOMIC DNA]</scope>
    <source>
        <strain evidence="13 14">DSM 25353</strain>
    </source>
</reference>
<gene>
    <name evidence="13" type="ORF">SAMN05444410_101615</name>
</gene>
<feature type="signal peptide" evidence="10">
    <location>
        <begin position="1"/>
        <end position="27"/>
    </location>
</feature>
<evidence type="ECO:0000256" key="6">
    <source>
        <dbReference type="ARBA" id="ARBA00023136"/>
    </source>
</evidence>
<keyword evidence="3 8" id="KW-1134">Transmembrane beta strand</keyword>
<dbReference type="GO" id="GO:0009279">
    <property type="term" value="C:cell outer membrane"/>
    <property type="evidence" value="ECO:0007669"/>
    <property type="project" value="UniProtKB-SubCell"/>
</dbReference>
<evidence type="ECO:0000256" key="1">
    <source>
        <dbReference type="ARBA" id="ARBA00004571"/>
    </source>
</evidence>
<keyword evidence="4 8" id="KW-0812">Transmembrane</keyword>
<dbReference type="InterPro" id="IPR023996">
    <property type="entry name" value="TonB-dep_OMP_SusC/RagA"/>
</dbReference>
<evidence type="ECO:0000313" key="13">
    <source>
        <dbReference type="EMBL" id="SDW25070.1"/>
    </source>
</evidence>
<dbReference type="Proteomes" id="UP000198711">
    <property type="component" value="Unassembled WGS sequence"/>
</dbReference>
<evidence type="ECO:0000256" key="3">
    <source>
        <dbReference type="ARBA" id="ARBA00022452"/>
    </source>
</evidence>
<organism evidence="13 14">
    <name type="scientific">Hydrobacter penzbergensis</name>
    <dbReference type="NCBI Taxonomy" id="1235997"/>
    <lineage>
        <taxon>Bacteria</taxon>
        <taxon>Pseudomonadati</taxon>
        <taxon>Bacteroidota</taxon>
        <taxon>Chitinophagia</taxon>
        <taxon>Chitinophagales</taxon>
        <taxon>Chitinophagaceae</taxon>
        <taxon>Hydrobacter</taxon>
    </lineage>
</organism>
<evidence type="ECO:0000259" key="11">
    <source>
        <dbReference type="Pfam" id="PF00593"/>
    </source>
</evidence>
<accession>A0A8X8I9C3</accession>
<dbReference type="InterPro" id="IPR036942">
    <property type="entry name" value="Beta-barrel_TonB_sf"/>
</dbReference>
<dbReference type="InterPro" id="IPR000531">
    <property type="entry name" value="Beta-barrel_TonB"/>
</dbReference>
<evidence type="ECO:0000313" key="14">
    <source>
        <dbReference type="Proteomes" id="UP000198711"/>
    </source>
</evidence>
<feature type="domain" description="TonB-dependent receptor-like beta-barrel" evidence="11">
    <location>
        <begin position="422"/>
        <end position="1020"/>
    </location>
</feature>
<name>A0A8X8I9C3_9BACT</name>
<dbReference type="SUPFAM" id="SSF49464">
    <property type="entry name" value="Carboxypeptidase regulatory domain-like"/>
    <property type="match status" value="1"/>
</dbReference>
<dbReference type="Gene3D" id="2.60.40.1120">
    <property type="entry name" value="Carboxypeptidase-like, regulatory domain"/>
    <property type="match status" value="1"/>
</dbReference>
<dbReference type="Pfam" id="PF00593">
    <property type="entry name" value="TonB_dep_Rec_b-barrel"/>
    <property type="match status" value="1"/>
</dbReference>
<dbReference type="RefSeq" id="WP_092721807.1">
    <property type="nucleotide sequence ID" value="NZ_FNNO01000001.1"/>
</dbReference>
<comment type="similarity">
    <text evidence="8 9">Belongs to the TonB-dependent receptor family.</text>
</comment>
<dbReference type="InterPro" id="IPR008969">
    <property type="entry name" value="CarboxyPept-like_regulatory"/>
</dbReference>
<dbReference type="PROSITE" id="PS52016">
    <property type="entry name" value="TONB_DEPENDENT_REC_3"/>
    <property type="match status" value="1"/>
</dbReference>
<evidence type="ECO:0000256" key="7">
    <source>
        <dbReference type="ARBA" id="ARBA00023237"/>
    </source>
</evidence>
<keyword evidence="6 8" id="KW-0472">Membrane</keyword>